<comment type="caution">
    <text evidence="2">The sequence shown here is derived from an EMBL/GenBank/DDBJ whole genome shotgun (WGS) entry which is preliminary data.</text>
</comment>
<dbReference type="Gene3D" id="3.80.10.10">
    <property type="entry name" value="Ribonuclease Inhibitor"/>
    <property type="match status" value="1"/>
</dbReference>
<gene>
    <name evidence="2" type="ORF">TRAPUB_2607</name>
</gene>
<evidence type="ECO:0000313" key="3">
    <source>
        <dbReference type="Proteomes" id="UP000184267"/>
    </source>
</evidence>
<protein>
    <recommendedName>
        <fullName evidence="4">F-box domain-containing protein</fullName>
    </recommendedName>
</protein>
<dbReference type="EMBL" id="MNAD01001304">
    <property type="protein sequence ID" value="OJT06530.1"/>
    <property type="molecule type" value="Genomic_DNA"/>
</dbReference>
<evidence type="ECO:0008006" key="4">
    <source>
        <dbReference type="Google" id="ProtNLM"/>
    </source>
</evidence>
<sequence length="440" mass="49124">MGPHPALLVDEILREVFTHLRLSAAEPKNTLEHKQAFDCCQGLSNAVQVCRAFYGPAISELWRVLPEPKVAWSLFPSFTLVGDEDTQDHDSDLINDEDKEDGFPNFMKDEDTELTIWLMYPRNTEMEDDECEGDNLLLQTMVPQLQNLRELQVYAYVQDIELSLSLDSFEDPDGFSRIRGFFALQTLTRTEVDGADHLSPFASPTLHTLTLCLRIWKSAILHLLFHDTITQFPVLRSLAVDLEEFGPGDQETHTHADIPDFQTLFGMLPSAPVLEEFSIRTPTMLTTAVGGDRELARFTETWPHLRALRLVTMLQGVVSPATLIAFARHCPQLHTLHLRGAVICDTMAEWLPEPPLVEGSHGLRELGVCRPPPLEDPGAVASFLHVVFPDVRMATSACCAVCTHAMYYAYTKMPDVAAMLEQGVGPGHEPPSDGAHRSDV</sequence>
<name>A0A1M2VG13_TRAPU</name>
<keyword evidence="3" id="KW-1185">Reference proteome</keyword>
<evidence type="ECO:0000313" key="2">
    <source>
        <dbReference type="EMBL" id="OJT06530.1"/>
    </source>
</evidence>
<dbReference type="InterPro" id="IPR032675">
    <property type="entry name" value="LRR_dom_sf"/>
</dbReference>
<proteinExistence type="predicted"/>
<accession>A0A1M2VG13</accession>
<reference evidence="2 3" key="1">
    <citation type="submission" date="2016-10" db="EMBL/GenBank/DDBJ databases">
        <title>Genome sequence of the basidiomycete white-rot fungus Trametes pubescens.</title>
        <authorList>
            <person name="Makela M.R."/>
            <person name="Granchi Z."/>
            <person name="Peng M."/>
            <person name="De Vries R.P."/>
            <person name="Grigoriev I."/>
            <person name="Riley R."/>
            <person name="Hilden K."/>
        </authorList>
    </citation>
    <scope>NUCLEOTIDE SEQUENCE [LARGE SCALE GENOMIC DNA]</scope>
    <source>
        <strain evidence="2 3">FBCC735</strain>
    </source>
</reference>
<feature type="compositionally biased region" description="Basic and acidic residues" evidence="1">
    <location>
        <begin position="430"/>
        <end position="440"/>
    </location>
</feature>
<dbReference type="Proteomes" id="UP000184267">
    <property type="component" value="Unassembled WGS sequence"/>
</dbReference>
<evidence type="ECO:0000256" key="1">
    <source>
        <dbReference type="SAM" id="MobiDB-lite"/>
    </source>
</evidence>
<dbReference type="AlphaFoldDB" id="A0A1M2VG13"/>
<organism evidence="2 3">
    <name type="scientific">Trametes pubescens</name>
    <name type="common">White-rot fungus</name>
    <dbReference type="NCBI Taxonomy" id="154538"/>
    <lineage>
        <taxon>Eukaryota</taxon>
        <taxon>Fungi</taxon>
        <taxon>Dikarya</taxon>
        <taxon>Basidiomycota</taxon>
        <taxon>Agaricomycotina</taxon>
        <taxon>Agaricomycetes</taxon>
        <taxon>Polyporales</taxon>
        <taxon>Polyporaceae</taxon>
        <taxon>Trametes</taxon>
    </lineage>
</organism>
<dbReference type="OrthoDB" id="2743820at2759"/>
<feature type="region of interest" description="Disordered" evidence="1">
    <location>
        <begin position="421"/>
        <end position="440"/>
    </location>
</feature>